<protein>
    <submittedName>
        <fullName evidence="2">Uncharacterized protein</fullName>
    </submittedName>
</protein>
<organism evidence="2 3">
    <name type="scientific">Caenorhabditis japonica</name>
    <dbReference type="NCBI Taxonomy" id="281687"/>
    <lineage>
        <taxon>Eukaryota</taxon>
        <taxon>Metazoa</taxon>
        <taxon>Ecdysozoa</taxon>
        <taxon>Nematoda</taxon>
        <taxon>Chromadorea</taxon>
        <taxon>Rhabditida</taxon>
        <taxon>Rhabditina</taxon>
        <taxon>Rhabditomorpha</taxon>
        <taxon>Rhabditoidea</taxon>
        <taxon>Rhabditidae</taxon>
        <taxon>Peloderinae</taxon>
        <taxon>Caenorhabditis</taxon>
    </lineage>
</organism>
<keyword evidence="1" id="KW-0472">Membrane</keyword>
<dbReference type="AlphaFoldDB" id="A0A8R1DKQ1"/>
<reference evidence="3" key="1">
    <citation type="submission" date="2010-08" db="EMBL/GenBank/DDBJ databases">
        <authorList>
            <consortium name="Caenorhabditis japonica Sequencing Consortium"/>
            <person name="Wilson R.K."/>
        </authorList>
    </citation>
    <scope>NUCLEOTIDE SEQUENCE [LARGE SCALE GENOMIC DNA]</scope>
    <source>
        <strain evidence="3">DF5081</strain>
    </source>
</reference>
<proteinExistence type="predicted"/>
<keyword evidence="1" id="KW-1133">Transmembrane helix</keyword>
<dbReference type="PANTHER" id="PTHR36936">
    <property type="entry name" value="PROTEIN CBG25168"/>
    <property type="match status" value="1"/>
</dbReference>
<evidence type="ECO:0000313" key="3">
    <source>
        <dbReference type="Proteomes" id="UP000005237"/>
    </source>
</evidence>
<evidence type="ECO:0000313" key="2">
    <source>
        <dbReference type="EnsemblMetazoa" id="CJA04790.1"/>
    </source>
</evidence>
<feature type="transmembrane region" description="Helical" evidence="1">
    <location>
        <begin position="33"/>
        <end position="57"/>
    </location>
</feature>
<keyword evidence="1" id="KW-0812">Transmembrane</keyword>
<reference evidence="2" key="2">
    <citation type="submission" date="2022-06" db="UniProtKB">
        <authorList>
            <consortium name="EnsemblMetazoa"/>
        </authorList>
    </citation>
    <scope>IDENTIFICATION</scope>
    <source>
        <strain evidence="2">DF5081</strain>
    </source>
</reference>
<name>A0A8R1DKQ1_CAEJA</name>
<dbReference type="PANTHER" id="PTHR36936:SF3">
    <property type="entry name" value="PROTEIN CBG26223"/>
    <property type="match status" value="1"/>
</dbReference>
<dbReference type="EnsemblMetazoa" id="CJA04790.1">
    <property type="protein sequence ID" value="CJA04790.1"/>
    <property type="gene ID" value="WBGene00123996"/>
</dbReference>
<accession>A0A8R1DKQ1</accession>
<evidence type="ECO:0000256" key="1">
    <source>
        <dbReference type="SAM" id="Phobius"/>
    </source>
</evidence>
<keyword evidence="3" id="KW-1185">Reference proteome</keyword>
<dbReference type="Proteomes" id="UP000005237">
    <property type="component" value="Unassembled WGS sequence"/>
</dbReference>
<sequence>MWDPKDNIEGGGPVDEDVLFPPGYSPFFSLQTVISVIIPVFAFFLMFAIIIFMMYVYRRLCTRTPIFEHILCDDEELQMPRPITPGPESFRRNSAQAQYRLLIKSKFEREFGKSRAEYVEGLVLIRMLGNRCARLTPAACTRRIGIERVHCAYCNVDFDGTHLDALLKHFFLERHVKNALRYGISRSDVEYWISFLRVISVQQNTRQAHPQNVECSLQEKDFPLCYELTDLVDGDFLYQGAEVERVLCDVRSRIRDNFELLREEKLATKCLWCNVKLYSVLGVLRHVLYDKSHTKRLHVISNDDLRRLLKWIGIPVTVPLFEQSRSYGRFNASMHEVEKRKAMQRLQNVAWRTHRNRAVAKIALRSFPMGLVNRCELCQTDLELVEDVLVHFCTESHARNVGEIRQLLQKANLE</sequence>